<protein>
    <recommendedName>
        <fullName evidence="1">SseB protein N-terminal domain-containing protein</fullName>
    </recommendedName>
</protein>
<evidence type="ECO:0000313" key="2">
    <source>
        <dbReference type="EMBL" id="GAA4687481.1"/>
    </source>
</evidence>
<sequence>MTSAPHTEQDPGTRSERELVAEIGRWVLSVLRTEPGWDSTRVDFKPQGDRVYLRVAENRDGTAIPGAAGPIKQGSPVLESLAELQRSCYLKGRGTWLTVSVTIAAKGWPEPDYRFAARYNFHDLPQQFLHEGRYEAQDIAAHLGEFPRTVARTPEWAIGLAGEQGIDLEFVDPSEDHGAQADHTHPRLRAAIAEYVANPVDQAMANVLREAMTGMVLLDITGSDLVPGEEGQPVGPESQIRVQALGQEDGTRALAVYTTTDEARAVFRENNKDPEKTEPVLFRQQSAAVLNMVATDPQYDELVFDPGGENPMRIERAQIEWVNRTPHNRAVKEALLDNNMSGLLAAILNPNGQLLFGTRDRNGKSMPVMVQPQDPNAAPDTIMVFTSAAEIAALDTSLQVRAAPSRDVLKFAVDSGAAGVCVNALPPVATIPAQQVRELLDLVAQQEGQRHDKQG</sequence>
<dbReference type="EMBL" id="BAABLN010000001">
    <property type="protein sequence ID" value="GAA4687481.1"/>
    <property type="molecule type" value="Genomic_DNA"/>
</dbReference>
<evidence type="ECO:0000259" key="1">
    <source>
        <dbReference type="Pfam" id="PF07179"/>
    </source>
</evidence>
<dbReference type="Proteomes" id="UP001501446">
    <property type="component" value="Unassembled WGS sequence"/>
</dbReference>
<dbReference type="InterPro" id="IPR009839">
    <property type="entry name" value="SseB_N"/>
</dbReference>
<keyword evidence="3" id="KW-1185">Reference proteome</keyword>
<organism evidence="2 3">
    <name type="scientific">Kocuria gwangalliensis</name>
    <dbReference type="NCBI Taxonomy" id="501592"/>
    <lineage>
        <taxon>Bacteria</taxon>
        <taxon>Bacillati</taxon>
        <taxon>Actinomycetota</taxon>
        <taxon>Actinomycetes</taxon>
        <taxon>Micrococcales</taxon>
        <taxon>Micrococcaceae</taxon>
        <taxon>Kocuria</taxon>
    </lineage>
</organism>
<dbReference type="Pfam" id="PF07179">
    <property type="entry name" value="SseB"/>
    <property type="match status" value="1"/>
</dbReference>
<gene>
    <name evidence="2" type="ORF">GCM10025781_00070</name>
</gene>
<evidence type="ECO:0000313" key="3">
    <source>
        <dbReference type="Proteomes" id="UP001501446"/>
    </source>
</evidence>
<dbReference type="RefSeq" id="WP_345310147.1">
    <property type="nucleotide sequence ID" value="NZ_BAABLN010000001.1"/>
</dbReference>
<comment type="caution">
    <text evidence="2">The sequence shown here is derived from an EMBL/GenBank/DDBJ whole genome shotgun (WGS) entry which is preliminary data.</text>
</comment>
<accession>A0ABP8WG86</accession>
<name>A0ABP8WG86_9MICC</name>
<feature type="domain" description="SseB protein N-terminal" evidence="1">
    <location>
        <begin position="188"/>
        <end position="321"/>
    </location>
</feature>
<reference evidence="3" key="1">
    <citation type="journal article" date="2019" name="Int. J. Syst. Evol. Microbiol.">
        <title>The Global Catalogue of Microorganisms (GCM) 10K type strain sequencing project: providing services to taxonomists for standard genome sequencing and annotation.</title>
        <authorList>
            <consortium name="The Broad Institute Genomics Platform"/>
            <consortium name="The Broad Institute Genome Sequencing Center for Infectious Disease"/>
            <person name="Wu L."/>
            <person name="Ma J."/>
        </authorList>
    </citation>
    <scope>NUCLEOTIDE SEQUENCE [LARGE SCALE GENOMIC DNA]</scope>
    <source>
        <strain evidence="3">JCM 18958</strain>
    </source>
</reference>
<proteinExistence type="predicted"/>